<dbReference type="EMBL" id="LSDD01000155">
    <property type="protein sequence ID" value="KXB60452.1"/>
    <property type="molecule type" value="Genomic_DNA"/>
</dbReference>
<dbReference type="SUPFAM" id="SSF53850">
    <property type="entry name" value="Periplasmic binding protein-like II"/>
    <property type="match status" value="1"/>
</dbReference>
<dbReference type="PANTHER" id="PTHR30419">
    <property type="entry name" value="HTH-TYPE TRANSCRIPTIONAL REGULATOR YBHD"/>
    <property type="match status" value="1"/>
</dbReference>
<accession>A0A133ZYD9</accession>
<comment type="similarity">
    <text evidence="1">Belongs to the LysR transcriptional regulatory family.</text>
</comment>
<evidence type="ECO:0000256" key="1">
    <source>
        <dbReference type="ARBA" id="ARBA00009437"/>
    </source>
</evidence>
<protein>
    <submittedName>
        <fullName evidence="6">Transcriptional regulator, LysR family</fullName>
    </submittedName>
</protein>
<evidence type="ECO:0000256" key="3">
    <source>
        <dbReference type="ARBA" id="ARBA00023125"/>
    </source>
</evidence>
<dbReference type="Pfam" id="PF00126">
    <property type="entry name" value="HTH_1"/>
    <property type="match status" value="1"/>
</dbReference>
<dbReference type="GO" id="GO:0005829">
    <property type="term" value="C:cytosol"/>
    <property type="evidence" value="ECO:0007669"/>
    <property type="project" value="TreeGrafter"/>
</dbReference>
<dbReference type="InterPro" id="IPR050950">
    <property type="entry name" value="HTH-type_LysR_regulators"/>
</dbReference>
<dbReference type="OrthoDB" id="9803735at2"/>
<dbReference type="InterPro" id="IPR036388">
    <property type="entry name" value="WH-like_DNA-bd_sf"/>
</dbReference>
<keyword evidence="7" id="KW-1185">Reference proteome</keyword>
<dbReference type="InterPro" id="IPR005119">
    <property type="entry name" value="LysR_subst-bd"/>
</dbReference>
<dbReference type="GO" id="GO:0003677">
    <property type="term" value="F:DNA binding"/>
    <property type="evidence" value="ECO:0007669"/>
    <property type="project" value="UniProtKB-KW"/>
</dbReference>
<keyword evidence="3" id="KW-0238">DNA-binding</keyword>
<dbReference type="Proteomes" id="UP000070483">
    <property type="component" value="Unassembled WGS sequence"/>
</dbReference>
<dbReference type="AlphaFoldDB" id="A0A133ZYD9"/>
<comment type="caution">
    <text evidence="6">The sequence shown here is derived from an EMBL/GenBank/DDBJ whole genome shotgun (WGS) entry which is preliminary data.</text>
</comment>
<reference evidence="7" key="1">
    <citation type="submission" date="2016-01" db="EMBL/GenBank/DDBJ databases">
        <authorList>
            <person name="Mitreva M."/>
            <person name="Pepin K.H."/>
            <person name="Mihindukulasuriya K.A."/>
            <person name="Fulton R."/>
            <person name="Fronick C."/>
            <person name="O'Laughlin M."/>
            <person name="Miner T."/>
            <person name="Herter B."/>
            <person name="Rosa B.A."/>
            <person name="Cordes M."/>
            <person name="Tomlinson C."/>
            <person name="Wollam A."/>
            <person name="Palsikar V.B."/>
            <person name="Mardis E.R."/>
            <person name="Wilson R.K."/>
        </authorList>
    </citation>
    <scope>NUCLEOTIDE SEQUENCE [LARGE SCALE GENOMIC DNA]</scope>
    <source>
        <strain evidence="7">KA00185</strain>
    </source>
</reference>
<dbReference type="GO" id="GO:0003700">
    <property type="term" value="F:DNA-binding transcription factor activity"/>
    <property type="evidence" value="ECO:0007669"/>
    <property type="project" value="InterPro"/>
</dbReference>
<dbReference type="PANTHER" id="PTHR30419:SF8">
    <property type="entry name" value="NITROGEN ASSIMILATION TRANSCRIPTIONAL ACTIVATOR-RELATED"/>
    <property type="match status" value="1"/>
</dbReference>
<keyword evidence="4" id="KW-0804">Transcription</keyword>
<dbReference type="STRING" id="157687.HMPREF3180_02035"/>
<evidence type="ECO:0000259" key="5">
    <source>
        <dbReference type="PROSITE" id="PS50931"/>
    </source>
</evidence>
<dbReference type="PROSITE" id="PS50931">
    <property type="entry name" value="HTH_LYSR"/>
    <property type="match status" value="1"/>
</dbReference>
<dbReference type="FunFam" id="1.10.10.10:FF:000001">
    <property type="entry name" value="LysR family transcriptional regulator"/>
    <property type="match status" value="1"/>
</dbReference>
<sequence>MELRILKYFLMVAKEENITKAAKSLYITQPTLSRQLVQIEEELGVKLFTRSNHKILLTEDGKFLQRRAREILYLTEKTKKELSYDNEIVAGEISIGCGEFLGMNELSKLLSEFQEKYPNVKFDIYSGTAEDIIYRIEHGFLDMGLVFDYINKEKYKFIRLKQIEEWGLLVRKDHKLASNKFIYPEEIKKEPVIISKNKLIQNEFANWMGIPTEKLNVGATFTLVYNAAMMVKNGMGMAVCLKLENNFEDLKFIPFYKAAISKTILAWKPCLKYSVATEKFIKFIEEKRNATNF</sequence>
<proteinExistence type="inferred from homology"/>
<evidence type="ECO:0000313" key="6">
    <source>
        <dbReference type="EMBL" id="KXB60452.1"/>
    </source>
</evidence>
<keyword evidence="2" id="KW-0805">Transcription regulation</keyword>
<dbReference type="Pfam" id="PF03466">
    <property type="entry name" value="LysR_substrate"/>
    <property type="match status" value="1"/>
</dbReference>
<gene>
    <name evidence="6" type="ORF">HMPREF3180_02035</name>
</gene>
<dbReference type="PATRIC" id="fig|157687.3.peg.2034"/>
<evidence type="ECO:0000313" key="7">
    <source>
        <dbReference type="Proteomes" id="UP000070483"/>
    </source>
</evidence>
<feature type="domain" description="HTH lysR-type" evidence="5">
    <location>
        <begin position="1"/>
        <end position="58"/>
    </location>
</feature>
<dbReference type="InterPro" id="IPR000847">
    <property type="entry name" value="LysR_HTH_N"/>
</dbReference>
<name>A0A133ZYD9_9FUSO</name>
<dbReference type="Gene3D" id="3.40.190.290">
    <property type="match status" value="1"/>
</dbReference>
<evidence type="ECO:0000256" key="4">
    <source>
        <dbReference type="ARBA" id="ARBA00023163"/>
    </source>
</evidence>
<organism evidence="6 7">
    <name type="scientific">Leptotrichia wadei</name>
    <dbReference type="NCBI Taxonomy" id="157687"/>
    <lineage>
        <taxon>Bacteria</taxon>
        <taxon>Fusobacteriati</taxon>
        <taxon>Fusobacteriota</taxon>
        <taxon>Fusobacteriia</taxon>
        <taxon>Fusobacteriales</taxon>
        <taxon>Leptotrichiaceae</taxon>
        <taxon>Leptotrichia</taxon>
    </lineage>
</organism>
<dbReference type="SUPFAM" id="SSF46785">
    <property type="entry name" value="Winged helix' DNA-binding domain"/>
    <property type="match status" value="1"/>
</dbReference>
<dbReference type="Gene3D" id="1.10.10.10">
    <property type="entry name" value="Winged helix-like DNA-binding domain superfamily/Winged helix DNA-binding domain"/>
    <property type="match status" value="1"/>
</dbReference>
<dbReference type="PRINTS" id="PR00039">
    <property type="entry name" value="HTHLYSR"/>
</dbReference>
<evidence type="ECO:0000256" key="2">
    <source>
        <dbReference type="ARBA" id="ARBA00023015"/>
    </source>
</evidence>
<dbReference type="InterPro" id="IPR036390">
    <property type="entry name" value="WH_DNA-bd_sf"/>
</dbReference>
<dbReference type="CDD" id="cd05466">
    <property type="entry name" value="PBP2_LTTR_substrate"/>
    <property type="match status" value="1"/>
</dbReference>
<dbReference type="RefSeq" id="WP_060918551.1">
    <property type="nucleotide sequence ID" value="NZ_KQ960111.1"/>
</dbReference>